<keyword evidence="2" id="KW-0812">Transmembrane</keyword>
<feature type="compositionally biased region" description="Pro residues" evidence="1">
    <location>
        <begin position="63"/>
        <end position="77"/>
    </location>
</feature>
<evidence type="ECO:0000313" key="4">
    <source>
        <dbReference type="EMBL" id="CCA16830.1"/>
    </source>
</evidence>
<dbReference type="AlphaFoldDB" id="F0W6T5"/>
<evidence type="ECO:0000256" key="1">
    <source>
        <dbReference type="SAM" id="MobiDB-lite"/>
    </source>
</evidence>
<reference evidence="4" key="1">
    <citation type="journal article" date="2011" name="PLoS Biol.">
        <title>Gene gain and loss during evolution of obligate parasitism in the white rust pathogen of Arabidopsis thaliana.</title>
        <authorList>
            <person name="Kemen E."/>
            <person name="Gardiner A."/>
            <person name="Schultz-Larsen T."/>
            <person name="Kemen A.C."/>
            <person name="Balmuth A.L."/>
            <person name="Robert-Seilaniantz A."/>
            <person name="Bailey K."/>
            <person name="Holub E."/>
            <person name="Studholme D.J."/>
            <person name="Maclean D."/>
            <person name="Jones J.D."/>
        </authorList>
    </citation>
    <scope>NUCLEOTIDE SEQUENCE</scope>
</reference>
<evidence type="ECO:0000256" key="2">
    <source>
        <dbReference type="SAM" id="Phobius"/>
    </source>
</evidence>
<feature type="signal peptide" evidence="3">
    <location>
        <begin position="1"/>
        <end position="21"/>
    </location>
</feature>
<keyword evidence="2" id="KW-1133">Transmembrane helix</keyword>
<sequence length="376" mass="40358">MFLRVLLFVCALQALLSSTQSQTSRSSPPETPDSSDTDPSPPSPSSSPSSSLSRSSPSSPSSGSPPPPSTRPPPPASGSPTSGARTPGPTPTDGCCATCIGKNSNIPYTYDPVIHNQCSSVKGVCCYNCAKDGDSKPDVLNAVGFGDDGTTPQIENGHYIQLEWNSVERVTYEFYSLKQKKITTVRNASTEARKKNNFFFICAARGEGKVVLRGWGKDPCTSATEEAVVEIVPSKSDKSPKCTSGSAEDLLNQLAAESEQKDNFECNKERAYVDVADDKTKTCVCLGDYTGPPTCSKSSWWKTAATIGGAIAAALSIAVSVKAFLANQKNKRDKAETERKNQEELDNTAISYQEPSSYAYEQPRTVRPPETKEYTL</sequence>
<organism evidence="4">
    <name type="scientific">Albugo laibachii Nc14</name>
    <dbReference type="NCBI Taxonomy" id="890382"/>
    <lineage>
        <taxon>Eukaryota</taxon>
        <taxon>Sar</taxon>
        <taxon>Stramenopiles</taxon>
        <taxon>Oomycota</taxon>
        <taxon>Peronosporomycetes</taxon>
        <taxon>Albuginales</taxon>
        <taxon>Albuginaceae</taxon>
        <taxon>Albugo</taxon>
    </lineage>
</organism>
<feature type="transmembrane region" description="Helical" evidence="2">
    <location>
        <begin position="300"/>
        <end position="325"/>
    </location>
</feature>
<accession>F0W6T5</accession>
<dbReference type="HOGENOM" id="CLU_736539_0_0_1"/>
<dbReference type="EMBL" id="FR824071">
    <property type="protein sequence ID" value="CCA16830.1"/>
    <property type="molecule type" value="Genomic_DNA"/>
</dbReference>
<feature type="compositionally biased region" description="Low complexity" evidence="1">
    <location>
        <begin position="17"/>
        <end position="38"/>
    </location>
</feature>
<protein>
    <submittedName>
        <fullName evidence="4">Uncharacterized protein AlNc14C26G2571</fullName>
    </submittedName>
</protein>
<evidence type="ECO:0000256" key="3">
    <source>
        <dbReference type="SAM" id="SignalP"/>
    </source>
</evidence>
<gene>
    <name evidence="4" type="primary">AlNc14C26G2571</name>
    <name evidence="4" type="ORF">ALNC14_029730</name>
</gene>
<proteinExistence type="predicted"/>
<reference evidence="4" key="2">
    <citation type="submission" date="2011-02" db="EMBL/GenBank/DDBJ databases">
        <authorList>
            <person name="MacLean D."/>
        </authorList>
    </citation>
    <scope>NUCLEOTIDE SEQUENCE</scope>
</reference>
<keyword evidence="3" id="KW-0732">Signal</keyword>
<feature type="chain" id="PRO_5003261510" evidence="3">
    <location>
        <begin position="22"/>
        <end position="376"/>
    </location>
</feature>
<name>F0W6T5_9STRA</name>
<keyword evidence="2" id="KW-0472">Membrane</keyword>
<feature type="compositionally biased region" description="Basic and acidic residues" evidence="1">
    <location>
        <begin position="333"/>
        <end position="343"/>
    </location>
</feature>
<feature type="region of interest" description="Disordered" evidence="1">
    <location>
        <begin position="330"/>
        <end position="376"/>
    </location>
</feature>
<feature type="compositionally biased region" description="Basic and acidic residues" evidence="1">
    <location>
        <begin position="367"/>
        <end position="376"/>
    </location>
</feature>
<feature type="region of interest" description="Disordered" evidence="1">
    <location>
        <begin position="17"/>
        <end position="90"/>
    </location>
</feature>
<feature type="compositionally biased region" description="Low complexity" evidence="1">
    <location>
        <begin position="46"/>
        <end position="62"/>
    </location>
</feature>